<dbReference type="AlphaFoldDB" id="A0A383B2F5"/>
<reference evidence="1" key="1">
    <citation type="submission" date="2018-05" db="EMBL/GenBank/DDBJ databases">
        <authorList>
            <person name="Lanie J.A."/>
            <person name="Ng W.-L."/>
            <person name="Kazmierczak K.M."/>
            <person name="Andrzejewski T.M."/>
            <person name="Davidsen T.M."/>
            <person name="Wayne K.J."/>
            <person name="Tettelin H."/>
            <person name="Glass J.I."/>
            <person name="Rusch D."/>
            <person name="Podicherti R."/>
            <person name="Tsui H.-C.T."/>
            <person name="Winkler M.E."/>
        </authorList>
    </citation>
    <scope>NUCLEOTIDE SEQUENCE</scope>
</reference>
<accession>A0A383B2F5</accession>
<protein>
    <submittedName>
        <fullName evidence="1">Uncharacterized protein</fullName>
    </submittedName>
</protein>
<proteinExistence type="predicted"/>
<name>A0A383B2F5_9ZZZZ</name>
<organism evidence="1">
    <name type="scientific">marine metagenome</name>
    <dbReference type="NCBI Taxonomy" id="408172"/>
    <lineage>
        <taxon>unclassified sequences</taxon>
        <taxon>metagenomes</taxon>
        <taxon>ecological metagenomes</taxon>
    </lineage>
</organism>
<sequence length="66" mass="7729">MKKISRLLKVYQNDKDGNFDYEGGEIDEARENYGEEFEHKEWCNFIYGNCDCGMESGYDGDSGEWL</sequence>
<evidence type="ECO:0000313" key="1">
    <source>
        <dbReference type="EMBL" id="SVE13990.1"/>
    </source>
</evidence>
<gene>
    <name evidence="1" type="ORF">METZ01_LOCUS466844</name>
</gene>
<dbReference type="EMBL" id="UINC01196815">
    <property type="protein sequence ID" value="SVE13990.1"/>
    <property type="molecule type" value="Genomic_DNA"/>
</dbReference>